<evidence type="ECO:0000259" key="1">
    <source>
        <dbReference type="PROSITE" id="PS51393"/>
    </source>
</evidence>
<reference evidence="3" key="1">
    <citation type="submission" date="2018-06" db="EMBL/GenBank/DDBJ databases">
        <title>Genome assembly of Danube salmon.</title>
        <authorList>
            <person name="Macqueen D.J."/>
            <person name="Gundappa M.K."/>
        </authorList>
    </citation>
    <scope>NUCLEOTIDE SEQUENCE [LARGE SCALE GENOMIC DNA]</scope>
</reference>
<dbReference type="Gene3D" id="1.20.245.10">
    <property type="entry name" value="Lipoxygenase-1, Domain 5"/>
    <property type="match status" value="1"/>
</dbReference>
<dbReference type="Ensembl" id="ENSHHUT00000036909.1">
    <property type="protein sequence ID" value="ENSHHUP00000035480.1"/>
    <property type="gene ID" value="ENSHHUG00000022329.1"/>
</dbReference>
<dbReference type="SUPFAM" id="SSF48484">
    <property type="entry name" value="Lipoxigenase"/>
    <property type="match status" value="1"/>
</dbReference>
<proteinExistence type="predicted"/>
<feature type="domain" description="Lipoxygenase" evidence="1">
    <location>
        <begin position="53"/>
        <end position="186"/>
    </location>
</feature>
<evidence type="ECO:0000313" key="3">
    <source>
        <dbReference type="Proteomes" id="UP000314982"/>
    </source>
</evidence>
<dbReference type="InterPro" id="IPR036226">
    <property type="entry name" value="LipOase_C_sf"/>
</dbReference>
<dbReference type="GO" id="GO:0046872">
    <property type="term" value="F:metal ion binding"/>
    <property type="evidence" value="ECO:0007669"/>
    <property type="project" value="InterPro"/>
</dbReference>
<accession>A0A4W5MDM4</accession>
<reference evidence="2" key="2">
    <citation type="submission" date="2025-08" db="UniProtKB">
        <authorList>
            <consortium name="Ensembl"/>
        </authorList>
    </citation>
    <scope>IDENTIFICATION</scope>
</reference>
<name>A0A4W5MDM4_9TELE</name>
<dbReference type="Proteomes" id="UP000314982">
    <property type="component" value="Unassembled WGS sequence"/>
</dbReference>
<reference evidence="2" key="3">
    <citation type="submission" date="2025-09" db="UniProtKB">
        <authorList>
            <consortium name="Ensembl"/>
        </authorList>
    </citation>
    <scope>IDENTIFICATION</scope>
</reference>
<sequence>DSVTTPLLSFWLTEKQNCKRDRRYTGHYRNVVRDTHTFTVCAQAQTYEYTHFCTHTHTHTSQFQSLQKLSQVLAVVFDGCLSRWVAWAPGIPKCIDAKTETDLHQDVRFDNEKRSDFEGSLHYALLELSLKKLAIRFGKSWDDLDDFKRCFWKLRSPISGRVQWHIQWGKKVFSQPPIVQVLSLKR</sequence>
<dbReference type="AlphaFoldDB" id="A0A4W5MDM4"/>
<dbReference type="STRING" id="62062.ENSHHUP00000035480"/>
<organism evidence="2 3">
    <name type="scientific">Hucho hucho</name>
    <name type="common">huchen</name>
    <dbReference type="NCBI Taxonomy" id="62062"/>
    <lineage>
        <taxon>Eukaryota</taxon>
        <taxon>Metazoa</taxon>
        <taxon>Chordata</taxon>
        <taxon>Craniata</taxon>
        <taxon>Vertebrata</taxon>
        <taxon>Euteleostomi</taxon>
        <taxon>Actinopterygii</taxon>
        <taxon>Neopterygii</taxon>
        <taxon>Teleostei</taxon>
        <taxon>Protacanthopterygii</taxon>
        <taxon>Salmoniformes</taxon>
        <taxon>Salmonidae</taxon>
        <taxon>Salmoninae</taxon>
        <taxon>Hucho</taxon>
    </lineage>
</organism>
<dbReference type="GO" id="GO:0016702">
    <property type="term" value="F:oxidoreductase activity, acting on single donors with incorporation of molecular oxygen, incorporation of two atoms of oxygen"/>
    <property type="evidence" value="ECO:0007669"/>
    <property type="project" value="InterPro"/>
</dbReference>
<dbReference type="PROSITE" id="PS51393">
    <property type="entry name" value="LIPOXYGENASE_3"/>
    <property type="match status" value="1"/>
</dbReference>
<keyword evidence="3" id="KW-1185">Reference proteome</keyword>
<dbReference type="GeneTree" id="ENSGT00940000155191"/>
<evidence type="ECO:0000313" key="2">
    <source>
        <dbReference type="Ensembl" id="ENSHHUP00000035480.1"/>
    </source>
</evidence>
<dbReference type="InterPro" id="IPR013819">
    <property type="entry name" value="LipOase_C"/>
</dbReference>
<protein>
    <recommendedName>
        <fullName evidence="1">Lipoxygenase domain-containing protein</fullName>
    </recommendedName>
</protein>